<dbReference type="EMBL" id="DNWC01000009">
    <property type="protein sequence ID" value="HBJ07467.1"/>
    <property type="molecule type" value="Genomic_DNA"/>
</dbReference>
<dbReference type="AlphaFoldDB" id="A0A354LYX8"/>
<evidence type="ECO:0000256" key="1">
    <source>
        <dbReference type="ARBA" id="ARBA00022729"/>
    </source>
</evidence>
<evidence type="ECO:0000313" key="4">
    <source>
        <dbReference type="EMBL" id="HBJ07467.1"/>
    </source>
</evidence>
<evidence type="ECO:0000259" key="3">
    <source>
        <dbReference type="Pfam" id="PF13505"/>
    </source>
</evidence>
<gene>
    <name evidence="4" type="ORF">DDY73_00535</name>
</gene>
<feature type="signal peptide" evidence="2">
    <location>
        <begin position="1"/>
        <end position="18"/>
    </location>
</feature>
<evidence type="ECO:0000313" key="5">
    <source>
        <dbReference type="Proteomes" id="UP000262954"/>
    </source>
</evidence>
<organism evidence="4 5">
    <name type="scientific">Coprobacter fastidiosus</name>
    <dbReference type="NCBI Taxonomy" id="1099853"/>
    <lineage>
        <taxon>Bacteria</taxon>
        <taxon>Pseudomonadati</taxon>
        <taxon>Bacteroidota</taxon>
        <taxon>Bacteroidia</taxon>
        <taxon>Bacteroidales</taxon>
        <taxon>Barnesiellaceae</taxon>
        <taxon>Coprobacter</taxon>
    </lineage>
</organism>
<feature type="chain" id="PRO_5016758643" evidence="2">
    <location>
        <begin position="19"/>
        <end position="181"/>
    </location>
</feature>
<dbReference type="Proteomes" id="UP000262954">
    <property type="component" value="Unassembled WGS sequence"/>
</dbReference>
<feature type="domain" description="Outer membrane protein beta-barrel" evidence="3">
    <location>
        <begin position="5"/>
        <end position="181"/>
    </location>
</feature>
<comment type="caution">
    <text evidence="4">The sequence shown here is derived from an EMBL/GenBank/DDBJ whole genome shotgun (WGS) entry which is preliminary data.</text>
</comment>
<reference evidence="4 5" key="1">
    <citation type="journal article" date="2018" name="Nat. Biotechnol.">
        <title>A standardized bacterial taxonomy based on genome phylogeny substantially revises the tree of life.</title>
        <authorList>
            <person name="Parks D.H."/>
            <person name="Chuvochina M."/>
            <person name="Waite D.W."/>
            <person name="Rinke C."/>
            <person name="Skarshewski A."/>
            <person name="Chaumeil P.A."/>
            <person name="Hugenholtz P."/>
        </authorList>
    </citation>
    <scope>NUCLEOTIDE SEQUENCE [LARGE SCALE GENOMIC DNA]</scope>
    <source>
        <strain evidence="4">UBA11482</strain>
    </source>
</reference>
<dbReference type="SUPFAM" id="SSF56925">
    <property type="entry name" value="OMPA-like"/>
    <property type="match status" value="1"/>
</dbReference>
<dbReference type="Pfam" id="PF13505">
    <property type="entry name" value="OMP_b-brl"/>
    <property type="match status" value="1"/>
</dbReference>
<evidence type="ECO:0000256" key="2">
    <source>
        <dbReference type="SAM" id="SignalP"/>
    </source>
</evidence>
<sequence length="181" mass="20244">MRKLILASVMMLMATAFSFGQMDIGFGPKIGLNLTNMTNSNMRIKPGIVVGAFANMRINDYLGVQPEILFSMQGTKKNDYTLKMNYFNIPIMAKAYMWKGLNLELGPQFGFRTKASSEEGDISVNVKDETKVFDFAIGVGLAYETEMGLTAGFRYLISATKAIDHEKNKNSVFQLTLGWMF</sequence>
<protein>
    <submittedName>
        <fullName evidence="4">PorT family protein</fullName>
    </submittedName>
</protein>
<dbReference type="InterPro" id="IPR011250">
    <property type="entry name" value="OMP/PagP_B-barrel"/>
</dbReference>
<dbReference type="InterPro" id="IPR027385">
    <property type="entry name" value="Beta-barrel_OMP"/>
</dbReference>
<name>A0A354LYX8_9BACT</name>
<keyword evidence="1 2" id="KW-0732">Signal</keyword>
<proteinExistence type="predicted"/>
<dbReference type="GeneID" id="92929542"/>
<dbReference type="RefSeq" id="WP_009317860.1">
    <property type="nucleotide sequence ID" value="NZ_AP028032.1"/>
</dbReference>
<accession>A0A354LYX8</accession>